<dbReference type="EMBL" id="CP032418">
    <property type="protein sequence ID" value="AYC29890.1"/>
    <property type="molecule type" value="Genomic_DNA"/>
</dbReference>
<organism evidence="2 3">
    <name type="scientific">Paenisporosarcina cavernae</name>
    <dbReference type="NCBI Taxonomy" id="2320858"/>
    <lineage>
        <taxon>Bacteria</taxon>
        <taxon>Bacillati</taxon>
        <taxon>Bacillota</taxon>
        <taxon>Bacilli</taxon>
        <taxon>Bacillales</taxon>
        <taxon>Caryophanaceae</taxon>
        <taxon>Paenisporosarcina</taxon>
    </lineage>
</organism>
<dbReference type="Proteomes" id="UP000265725">
    <property type="component" value="Chromosome"/>
</dbReference>
<accession>A0A385YUA9</accession>
<evidence type="ECO:0000256" key="1">
    <source>
        <dbReference type="SAM" id="Coils"/>
    </source>
</evidence>
<dbReference type="OrthoDB" id="2967637at2"/>
<reference evidence="3" key="1">
    <citation type="submission" date="2018-09" db="EMBL/GenBank/DDBJ databases">
        <authorList>
            <person name="Zhu H."/>
        </authorList>
    </citation>
    <scope>NUCLEOTIDE SEQUENCE [LARGE SCALE GENOMIC DNA]</scope>
    <source>
        <strain evidence="3">K2R23-3</strain>
    </source>
</reference>
<keyword evidence="1" id="KW-0175">Coiled coil</keyword>
<dbReference type="RefSeq" id="WP_119883628.1">
    <property type="nucleotide sequence ID" value="NZ_CP032418.1"/>
</dbReference>
<evidence type="ECO:0000313" key="2">
    <source>
        <dbReference type="EMBL" id="AYC29890.1"/>
    </source>
</evidence>
<name>A0A385YUA9_9BACL</name>
<sequence>MTEKQMEISDRTEIENVLKELNESRREGTQEMELAEGDSIIFETTAGKELHATLYSNGHTDLKGNYVRSNIQDYCTN</sequence>
<proteinExistence type="predicted"/>
<dbReference type="AlphaFoldDB" id="A0A385YUA9"/>
<dbReference type="KEGG" id="paek:D3873_08275"/>
<keyword evidence="3" id="KW-1185">Reference proteome</keyword>
<feature type="coiled-coil region" evidence="1">
    <location>
        <begin position="11"/>
        <end position="38"/>
    </location>
</feature>
<gene>
    <name evidence="2" type="ORF">D3873_08275</name>
</gene>
<evidence type="ECO:0000313" key="3">
    <source>
        <dbReference type="Proteomes" id="UP000265725"/>
    </source>
</evidence>
<protein>
    <submittedName>
        <fullName evidence="2">Uncharacterized protein</fullName>
    </submittedName>
</protein>